<proteinExistence type="predicted"/>
<organism evidence="1 2">
    <name type="scientific">Enterococcus faecium</name>
    <name type="common">Streptococcus faecium</name>
    <dbReference type="NCBI Taxonomy" id="1352"/>
    <lineage>
        <taxon>Bacteria</taxon>
        <taxon>Bacillati</taxon>
        <taxon>Bacillota</taxon>
        <taxon>Bacilli</taxon>
        <taxon>Lactobacillales</taxon>
        <taxon>Enterococcaceae</taxon>
        <taxon>Enterococcus</taxon>
    </lineage>
</organism>
<evidence type="ECO:0000313" key="2">
    <source>
        <dbReference type="Proteomes" id="UP000070452"/>
    </source>
</evidence>
<protein>
    <submittedName>
        <fullName evidence="1">Uncharacterized protein</fullName>
    </submittedName>
</protein>
<dbReference type="Proteomes" id="UP000070452">
    <property type="component" value="Unassembled WGS sequence"/>
</dbReference>
<reference evidence="1 2" key="1">
    <citation type="submission" date="2016-01" db="EMBL/GenBank/DDBJ databases">
        <title>Molecular Mechanisms for transfer of large genomic segments between Enterococcus faecium strains.</title>
        <authorList>
            <person name="Garcia-Solache M.A."/>
            <person name="Lebreton F."/>
            <person name="Mclaughlin R.E."/>
            <person name="Whiteaker J.D."/>
            <person name="Gilmore M.S."/>
            <person name="Rice L.B."/>
        </authorList>
    </citation>
    <scope>NUCLEOTIDE SEQUENCE [LARGE SCALE GENOMIC DNA]</scope>
    <source>
        <strain evidence="1 2">D344RRF x C68</strain>
    </source>
</reference>
<accession>A0A132P3I0</accession>
<evidence type="ECO:0000313" key="1">
    <source>
        <dbReference type="EMBL" id="KWX16890.1"/>
    </source>
</evidence>
<comment type="caution">
    <text evidence="1">The sequence shown here is derived from an EMBL/GenBank/DDBJ whole genome shotgun (WGS) entry which is preliminary data.</text>
</comment>
<sequence>MAVRESESSFSMYKIIGIADPGSLLIFTGINFGPDELDAYIINDIRPANEFFQKTIQRVIDFTLGECELVI</sequence>
<dbReference type="EMBL" id="LRHK01000005">
    <property type="protein sequence ID" value="KWX16890.1"/>
    <property type="molecule type" value="Genomic_DNA"/>
</dbReference>
<gene>
    <name evidence="1" type="ORF">AWT83_15480</name>
</gene>
<dbReference type="RefSeq" id="WP_060854022.1">
    <property type="nucleotide sequence ID" value="NZ_LRHK01000005.1"/>
</dbReference>
<name>A0A132P3I0_ENTFC</name>
<dbReference type="AlphaFoldDB" id="A0A132P3I0"/>